<accession>A0A8I1HS77</accession>
<evidence type="ECO:0000256" key="1">
    <source>
        <dbReference type="SAM" id="Phobius"/>
    </source>
</evidence>
<evidence type="ECO:0008006" key="4">
    <source>
        <dbReference type="Google" id="ProtNLM"/>
    </source>
</evidence>
<evidence type="ECO:0000313" key="3">
    <source>
        <dbReference type="Proteomes" id="UP000603369"/>
    </source>
</evidence>
<keyword evidence="1" id="KW-1133">Transmembrane helix</keyword>
<dbReference type="AlphaFoldDB" id="A0A8I1HS77"/>
<dbReference type="RefSeq" id="WP_200436049.1">
    <property type="nucleotide sequence ID" value="NZ_CP175764.1"/>
</dbReference>
<dbReference type="Proteomes" id="UP000603369">
    <property type="component" value="Unassembled WGS sequence"/>
</dbReference>
<evidence type="ECO:0000313" key="2">
    <source>
        <dbReference type="EMBL" id="MBK3428549.1"/>
    </source>
</evidence>
<reference evidence="2 3" key="1">
    <citation type="submission" date="2020-12" db="EMBL/GenBank/DDBJ databases">
        <title>Draft genome sequence of the commensal strain Corynebacterium tuberculostearicum MFP09/CIP 102622 isolated from human skin.</title>
        <authorList>
            <person name="Boukerb A.M."/>
            <person name="Janvier X."/>
            <person name="Feuilloley M.G.J."/>
            <person name="Groboillot A."/>
        </authorList>
    </citation>
    <scope>NUCLEOTIDE SEQUENCE [LARGE SCALE GENOMIC DNA]</scope>
    <source>
        <strain evidence="2 3">CIP 102622</strain>
    </source>
</reference>
<dbReference type="EMBL" id="JAEHFL010000012">
    <property type="protein sequence ID" value="MBK3428549.1"/>
    <property type="molecule type" value="Genomic_DNA"/>
</dbReference>
<keyword evidence="3" id="KW-1185">Reference proteome</keyword>
<gene>
    <name evidence="2" type="ORF">JDP02_08510</name>
</gene>
<keyword evidence="1" id="KW-0472">Membrane</keyword>
<protein>
    <recommendedName>
        <fullName evidence="4">Cardiolipin synthase N-terminal domain-containing protein</fullName>
    </recommendedName>
</protein>
<feature type="transmembrane region" description="Helical" evidence="1">
    <location>
        <begin position="54"/>
        <end position="74"/>
    </location>
</feature>
<sequence>MTNYISYLAEDQIPASYDWLWSGLGAVIVIALLVFWVASLISIIRSGYSVGIKVLLVMAAFAYPFLGPLVWFLFARNKEHKTKIDR</sequence>
<feature type="transmembrane region" description="Helical" evidence="1">
    <location>
        <begin position="20"/>
        <end position="42"/>
    </location>
</feature>
<comment type="caution">
    <text evidence="2">The sequence shown here is derived from an EMBL/GenBank/DDBJ whole genome shotgun (WGS) entry which is preliminary data.</text>
</comment>
<keyword evidence="1" id="KW-0812">Transmembrane</keyword>
<proteinExistence type="predicted"/>
<name>A0A8I1HS77_9CORY</name>
<organism evidence="2 3">
    <name type="scientific">Corynebacterium tuberculostearicum</name>
    <dbReference type="NCBI Taxonomy" id="38304"/>
    <lineage>
        <taxon>Bacteria</taxon>
        <taxon>Bacillati</taxon>
        <taxon>Actinomycetota</taxon>
        <taxon>Actinomycetes</taxon>
        <taxon>Mycobacteriales</taxon>
        <taxon>Corynebacteriaceae</taxon>
        <taxon>Corynebacterium</taxon>
    </lineage>
</organism>